<keyword evidence="4" id="KW-1185">Reference proteome</keyword>
<evidence type="ECO:0000256" key="2">
    <source>
        <dbReference type="SAM" id="Phobius"/>
    </source>
</evidence>
<dbReference type="AlphaFoldDB" id="A0A254NDL7"/>
<keyword evidence="2" id="KW-0812">Transmembrane</keyword>
<dbReference type="InterPro" id="IPR018247">
    <property type="entry name" value="EF_Hand_1_Ca_BS"/>
</dbReference>
<evidence type="ECO:0008006" key="5">
    <source>
        <dbReference type="Google" id="ProtNLM"/>
    </source>
</evidence>
<feature type="transmembrane region" description="Helical" evidence="2">
    <location>
        <begin position="320"/>
        <end position="342"/>
    </location>
</feature>
<feature type="transmembrane region" description="Helical" evidence="2">
    <location>
        <begin position="447"/>
        <end position="472"/>
    </location>
</feature>
<feature type="transmembrane region" description="Helical" evidence="2">
    <location>
        <begin position="363"/>
        <end position="382"/>
    </location>
</feature>
<name>A0A254NDL7_9BURK</name>
<feature type="transmembrane region" description="Helical" evidence="2">
    <location>
        <begin position="417"/>
        <end position="435"/>
    </location>
</feature>
<evidence type="ECO:0000256" key="1">
    <source>
        <dbReference type="SAM" id="MobiDB-lite"/>
    </source>
</evidence>
<organism evidence="3 4">
    <name type="scientific">Roseateles puraquae</name>
    <dbReference type="NCBI Taxonomy" id="431059"/>
    <lineage>
        <taxon>Bacteria</taxon>
        <taxon>Pseudomonadati</taxon>
        <taxon>Pseudomonadota</taxon>
        <taxon>Betaproteobacteria</taxon>
        <taxon>Burkholderiales</taxon>
        <taxon>Sphaerotilaceae</taxon>
        <taxon>Roseateles</taxon>
    </lineage>
</organism>
<feature type="region of interest" description="Disordered" evidence="1">
    <location>
        <begin position="1"/>
        <end position="50"/>
    </location>
</feature>
<feature type="compositionally biased region" description="Low complexity" evidence="1">
    <location>
        <begin position="115"/>
        <end position="130"/>
    </location>
</feature>
<feature type="region of interest" description="Disordered" evidence="1">
    <location>
        <begin position="75"/>
        <end position="131"/>
    </location>
</feature>
<comment type="caution">
    <text evidence="3">The sequence shown here is derived from an EMBL/GenBank/DDBJ whole genome shotgun (WGS) entry which is preliminary data.</text>
</comment>
<proteinExistence type="predicted"/>
<feature type="compositionally biased region" description="Basic residues" evidence="1">
    <location>
        <begin position="95"/>
        <end position="114"/>
    </location>
</feature>
<feature type="transmembrane region" description="Helical" evidence="2">
    <location>
        <begin position="484"/>
        <end position="505"/>
    </location>
</feature>
<sequence>MAAGPPARCRGIDAAGAQPGRRCRCAAAAPRDRDAPAGPRHHGACRPDARAPECRRPARARQTCARAGAFRARRDAAAARRPASGTGQLGPAARACRRRTAVARRAGSRPRGRRAAPGAGPRAARDGLAGCPPDRPRPELCVVIRCLLWLTLLFAGGAQAHQASEAYVIYRVDGTQVQQRLDVALRDLDRDLALDADGDGALSWGEVRTRWPDIERLAADGLQFTADGVACTSLDRPTPQLEEHSDGTYAVLIRHWHCPSPVQALVLDYRLFAQTDAAHRGLARLEGSPGEPLVLVPGAGPRRLHAAEGRGLGGFIVEGVGHIAGGLDHVLFLVTLLLVAVFRRDGAVWQPRDGARSVLAETLKLVTAFTLAHSVTLGLAAGGFIDPPAAAVESLIALTVLLAALDNLRPFVPGPRWVMVAMFGLVHGVGFAGPLKDLGLRGGALVLPLLGFNVGVELGQLAVVALLLPPALLMRGQPIYRRGIVPVLSAGVAALAGVWCLERALGWQLLG</sequence>
<dbReference type="PROSITE" id="PS00018">
    <property type="entry name" value="EF_HAND_1"/>
    <property type="match status" value="1"/>
</dbReference>
<protein>
    <recommendedName>
        <fullName evidence="5">HupE/UreJ family protein</fullName>
    </recommendedName>
</protein>
<keyword evidence="2" id="KW-0472">Membrane</keyword>
<gene>
    <name evidence="3" type="ORF">CDO81_06435</name>
</gene>
<dbReference type="Pfam" id="PF13795">
    <property type="entry name" value="HupE_UreJ_2"/>
    <property type="match status" value="1"/>
</dbReference>
<dbReference type="Proteomes" id="UP000197446">
    <property type="component" value="Unassembled WGS sequence"/>
</dbReference>
<dbReference type="EMBL" id="NISI01000001">
    <property type="protein sequence ID" value="OWR06061.1"/>
    <property type="molecule type" value="Genomic_DNA"/>
</dbReference>
<feature type="compositionally biased region" description="Low complexity" evidence="1">
    <location>
        <begin position="14"/>
        <end position="29"/>
    </location>
</feature>
<dbReference type="InterPro" id="IPR032809">
    <property type="entry name" value="Put_HupE_UreJ"/>
</dbReference>
<reference evidence="3 4" key="1">
    <citation type="journal article" date="2007" name="Int. J. Syst. Evol. Microbiol.">
        <title>Description of Pelomonas aquatica sp. nov. and Pelomonas puraquae sp. nov., isolated from industrial and haemodialysis water.</title>
        <authorList>
            <person name="Gomila M."/>
            <person name="Bowien B."/>
            <person name="Falsen E."/>
            <person name="Moore E.R."/>
            <person name="Lalucat J."/>
        </authorList>
    </citation>
    <scope>NUCLEOTIDE SEQUENCE [LARGE SCALE GENOMIC DNA]</scope>
    <source>
        <strain evidence="3 4">CCUG 52769</strain>
    </source>
</reference>
<evidence type="ECO:0000313" key="3">
    <source>
        <dbReference type="EMBL" id="OWR06061.1"/>
    </source>
</evidence>
<keyword evidence="2" id="KW-1133">Transmembrane helix</keyword>
<evidence type="ECO:0000313" key="4">
    <source>
        <dbReference type="Proteomes" id="UP000197446"/>
    </source>
</evidence>
<accession>A0A254NDL7</accession>